<dbReference type="AlphaFoldDB" id="A0A6N7XZG7"/>
<sequence>MKSKKLFRFITGLWIGFGVLPLTLIILKLAYDGNISSKALTLFLLGLVIIGIIIVGICKYVYKDAKERGMDPYLWMATAAYVPNLVGLIVYIVMRKQFSPNIERLRCESCSTEVKGDWKYCPNCSNKLSKSK</sequence>
<reference evidence="2 3" key="1">
    <citation type="submission" date="2019-09" db="EMBL/GenBank/DDBJ databases">
        <title>In-depth cultivation of the pig gut microbiome towards novel bacterial diversity and tailored functional studies.</title>
        <authorList>
            <person name="Wylensek D."/>
            <person name="Hitch T.C.A."/>
            <person name="Clavel T."/>
        </authorList>
    </citation>
    <scope>NUCLEOTIDE SEQUENCE [LARGE SCALE GENOMIC DNA]</scope>
    <source>
        <strain evidence="2 3">WCA3-693-APC-4?</strain>
    </source>
</reference>
<feature type="transmembrane region" description="Helical" evidence="1">
    <location>
        <begin position="74"/>
        <end position="94"/>
    </location>
</feature>
<evidence type="ECO:0000256" key="1">
    <source>
        <dbReference type="SAM" id="Phobius"/>
    </source>
</evidence>
<keyword evidence="1" id="KW-0812">Transmembrane</keyword>
<evidence type="ECO:0000313" key="2">
    <source>
        <dbReference type="EMBL" id="MSU01180.1"/>
    </source>
</evidence>
<keyword evidence="3" id="KW-1185">Reference proteome</keyword>
<feature type="transmembrane region" description="Helical" evidence="1">
    <location>
        <begin position="39"/>
        <end position="62"/>
    </location>
</feature>
<proteinExistence type="predicted"/>
<comment type="caution">
    <text evidence="2">The sequence shown here is derived from an EMBL/GenBank/DDBJ whole genome shotgun (WGS) entry which is preliminary data.</text>
</comment>
<accession>A0A6N7XZG7</accession>
<protein>
    <submittedName>
        <fullName evidence="2">DUF2089 domain-containing protein</fullName>
    </submittedName>
</protein>
<evidence type="ECO:0000313" key="3">
    <source>
        <dbReference type="Proteomes" id="UP000469523"/>
    </source>
</evidence>
<name>A0A6N7XZG7_9FIRM</name>
<organism evidence="2 3">
    <name type="scientific">Tissierella pigra</name>
    <dbReference type="NCBI Taxonomy" id="2607614"/>
    <lineage>
        <taxon>Bacteria</taxon>
        <taxon>Bacillati</taxon>
        <taxon>Bacillota</taxon>
        <taxon>Tissierellia</taxon>
        <taxon>Tissierellales</taxon>
        <taxon>Tissierellaceae</taxon>
        <taxon>Tissierella</taxon>
    </lineage>
</organism>
<dbReference type="RefSeq" id="WP_154439593.1">
    <property type="nucleotide sequence ID" value="NZ_JAHLPJ010000001.1"/>
</dbReference>
<gene>
    <name evidence="2" type="ORF">FYJ83_06815</name>
</gene>
<keyword evidence="1" id="KW-1133">Transmembrane helix</keyword>
<feature type="transmembrane region" description="Helical" evidence="1">
    <location>
        <begin position="6"/>
        <end position="27"/>
    </location>
</feature>
<keyword evidence="1" id="KW-0472">Membrane</keyword>
<dbReference type="Proteomes" id="UP000469523">
    <property type="component" value="Unassembled WGS sequence"/>
</dbReference>
<dbReference type="EMBL" id="VUNQ01000011">
    <property type="protein sequence ID" value="MSU01180.1"/>
    <property type="molecule type" value="Genomic_DNA"/>
</dbReference>